<dbReference type="InterPro" id="IPR025241">
    <property type="entry name" value="DUF4190"/>
</dbReference>
<sequence length="291" mass="28962">MVRLLCGRGRNRPSLPTARRRDREPACGGGLTGADGRWNAEEVRDERDTVSDDRTTDPNQPTPDSGASATGPETTASPNGYPVAPPAPAPGETASSSSGTPSYGAPSYGAPSYGAPSSGAPSHDAPSYPAPSSGAPSYDPSSSGSAAAAYGSANSTYGAPAYGSFAPGTSSYGAATPSTSGQSDTAYASGAYTSGGYGYAMPARTNTLAIVSLIASIVGVFVLPVIGQIVGIVTGHMSLSQIKARAEKGRGLAVAGLIVGYVTLALGVLLLVFFIILIQAAIGETSSGYGV</sequence>
<keyword evidence="2" id="KW-0472">Membrane</keyword>
<feature type="transmembrane region" description="Helical" evidence="2">
    <location>
        <begin position="208"/>
        <end position="233"/>
    </location>
</feature>
<feature type="compositionally biased region" description="Polar residues" evidence="1">
    <location>
        <begin position="57"/>
        <end position="76"/>
    </location>
</feature>
<protein>
    <recommendedName>
        <fullName evidence="3">DUF4190 domain-containing protein</fullName>
    </recommendedName>
</protein>
<dbReference type="Proteomes" id="UP000244649">
    <property type="component" value="Unassembled WGS sequence"/>
</dbReference>
<feature type="compositionally biased region" description="Low complexity" evidence="1">
    <location>
        <begin position="90"/>
        <end position="146"/>
    </location>
</feature>
<name>A0A2T7WKP5_MICTE</name>
<evidence type="ECO:0000313" key="5">
    <source>
        <dbReference type="Proteomes" id="UP000244649"/>
    </source>
</evidence>
<feature type="domain" description="DUF4190" evidence="3">
    <location>
        <begin position="208"/>
        <end position="270"/>
    </location>
</feature>
<evidence type="ECO:0000256" key="2">
    <source>
        <dbReference type="SAM" id="Phobius"/>
    </source>
</evidence>
<feature type="region of interest" description="Disordered" evidence="1">
    <location>
        <begin position="1"/>
        <end position="146"/>
    </location>
</feature>
<keyword evidence="2" id="KW-0812">Transmembrane</keyword>
<proteinExistence type="predicted"/>
<comment type="caution">
    <text evidence="4">The sequence shown here is derived from an EMBL/GenBank/DDBJ whole genome shotgun (WGS) entry which is preliminary data.</text>
</comment>
<dbReference type="EMBL" id="QDFT01000015">
    <property type="protein sequence ID" value="PVE73732.1"/>
    <property type="molecule type" value="Genomic_DNA"/>
</dbReference>
<evidence type="ECO:0000256" key="1">
    <source>
        <dbReference type="SAM" id="MobiDB-lite"/>
    </source>
</evidence>
<feature type="transmembrane region" description="Helical" evidence="2">
    <location>
        <begin position="254"/>
        <end position="282"/>
    </location>
</feature>
<accession>A0A2T7WKP5</accession>
<dbReference type="AlphaFoldDB" id="A0A2T7WKP5"/>
<evidence type="ECO:0000259" key="3">
    <source>
        <dbReference type="Pfam" id="PF13828"/>
    </source>
</evidence>
<organism evidence="4 5">
    <name type="scientific">Microbacterium testaceum</name>
    <name type="common">Aureobacterium testaceum</name>
    <name type="synonym">Brevibacterium testaceum</name>
    <dbReference type="NCBI Taxonomy" id="2033"/>
    <lineage>
        <taxon>Bacteria</taxon>
        <taxon>Bacillati</taxon>
        <taxon>Actinomycetota</taxon>
        <taxon>Actinomycetes</taxon>
        <taxon>Micrococcales</taxon>
        <taxon>Microbacteriaceae</taxon>
        <taxon>Microbacterium</taxon>
    </lineage>
</organism>
<reference evidence="4 5" key="1">
    <citation type="submission" date="2018-04" db="EMBL/GenBank/DDBJ databases">
        <authorList>
            <person name="Go L.Y."/>
            <person name="Mitchell J.A."/>
        </authorList>
    </citation>
    <scope>NUCLEOTIDE SEQUENCE [LARGE SCALE GENOMIC DNA]</scope>
    <source>
        <strain evidence="4 5">TPD7010</strain>
    </source>
</reference>
<gene>
    <name evidence="4" type="ORF">DC432_07945</name>
</gene>
<dbReference type="Pfam" id="PF13828">
    <property type="entry name" value="DUF4190"/>
    <property type="match status" value="1"/>
</dbReference>
<feature type="compositionally biased region" description="Basic and acidic residues" evidence="1">
    <location>
        <begin position="38"/>
        <end position="56"/>
    </location>
</feature>
<keyword evidence="2" id="KW-1133">Transmembrane helix</keyword>
<evidence type="ECO:0000313" key="4">
    <source>
        <dbReference type="EMBL" id="PVE73732.1"/>
    </source>
</evidence>